<feature type="transmembrane region" description="Helical" evidence="5">
    <location>
        <begin position="16"/>
        <end position="35"/>
    </location>
</feature>
<evidence type="ECO:0000313" key="8">
    <source>
        <dbReference type="Proteomes" id="UP000185062"/>
    </source>
</evidence>
<protein>
    <submittedName>
        <fullName evidence="7">O-antigen ligase</fullName>
    </submittedName>
</protein>
<evidence type="ECO:0000256" key="2">
    <source>
        <dbReference type="ARBA" id="ARBA00022692"/>
    </source>
</evidence>
<accession>A0A1N6FTI3</accession>
<dbReference type="PANTHER" id="PTHR37422">
    <property type="entry name" value="TEICHURONIC ACID BIOSYNTHESIS PROTEIN TUAE"/>
    <property type="match status" value="1"/>
</dbReference>
<evidence type="ECO:0000313" key="7">
    <source>
        <dbReference type="EMBL" id="SIN98501.1"/>
    </source>
</evidence>
<dbReference type="GO" id="GO:0016020">
    <property type="term" value="C:membrane"/>
    <property type="evidence" value="ECO:0007669"/>
    <property type="project" value="UniProtKB-SubCell"/>
</dbReference>
<feature type="transmembrane region" description="Helical" evidence="5">
    <location>
        <begin position="383"/>
        <end position="401"/>
    </location>
</feature>
<feature type="transmembrane region" description="Helical" evidence="5">
    <location>
        <begin position="360"/>
        <end position="377"/>
    </location>
</feature>
<dbReference type="EMBL" id="FSRO01000001">
    <property type="protein sequence ID" value="SIN98501.1"/>
    <property type="molecule type" value="Genomic_DNA"/>
</dbReference>
<feature type="transmembrane region" description="Helical" evidence="5">
    <location>
        <begin position="67"/>
        <end position="84"/>
    </location>
</feature>
<dbReference type="eggNOG" id="COG3307">
    <property type="taxonomic scope" value="Bacteria"/>
</dbReference>
<dbReference type="Proteomes" id="UP000185062">
    <property type="component" value="Unassembled WGS sequence"/>
</dbReference>
<gene>
    <name evidence="7" type="ORF">SAMN02743940_0394</name>
</gene>
<keyword evidence="8" id="KW-1185">Reference proteome</keyword>
<dbReference type="Pfam" id="PF04932">
    <property type="entry name" value="Wzy_C"/>
    <property type="match status" value="1"/>
</dbReference>
<proteinExistence type="predicted"/>
<comment type="subcellular location">
    <subcellularLocation>
        <location evidence="1">Membrane</location>
        <topology evidence="1">Multi-pass membrane protein</topology>
    </subcellularLocation>
</comment>
<feature type="transmembrane region" description="Helical" evidence="5">
    <location>
        <begin position="333"/>
        <end position="353"/>
    </location>
</feature>
<name>A0A1N6FTI3_9PROT</name>
<evidence type="ECO:0000256" key="1">
    <source>
        <dbReference type="ARBA" id="ARBA00004141"/>
    </source>
</evidence>
<keyword evidence="2 5" id="KW-0812">Transmembrane</keyword>
<sequence>MDEEKIRLSSWMQMGILWREILVKFALFFFCLAIWRNELNLSSFLLLILVWFFDNGLGKLRLIIKEPLAQSILVLCAALLLGLLWSDPPEIGRLKWKKYFILLMFIPFLSLLNKKRLPWAMMGLLAGYAGVLFAGIHQFVILGEPGVALFKMSYLSFSAMLGIGAILAVYLADVSRYSKRISMLLWAFALILLFIQFNQNGRGVLLATLITLLFLFFLLNREKIRRCGAILLSFIMVVSLFTFSSTAFQDRLTQAKRDIALFQQGNYSTSVGYRLAMWDVGLDGIAKRPLLGHGTGMPESYFENSVVTYKGGIYKDLPRFHRTSHYHNDWIEIGMHIGILGMLALAFLLWSWYRTFKRHHLPVLGMALVSYIFLAGLTDTFIIYSRIPLLLLVITAIAIRWQKKCG</sequence>
<reference evidence="7 8" key="1">
    <citation type="submission" date="2016-12" db="EMBL/GenBank/DDBJ databases">
        <authorList>
            <person name="Song W.-J."/>
            <person name="Kurnit D.M."/>
        </authorList>
    </citation>
    <scope>NUCLEOTIDE SEQUENCE [LARGE SCALE GENOMIC DNA]</scope>
    <source>
        <strain evidence="7 8">ATCC 49181</strain>
    </source>
</reference>
<dbReference type="RefSeq" id="WP_245812869.1">
    <property type="nucleotide sequence ID" value="NZ_FSRO01000001.1"/>
</dbReference>
<dbReference type="PANTHER" id="PTHR37422:SF13">
    <property type="entry name" value="LIPOPOLYSACCHARIDE BIOSYNTHESIS PROTEIN PA4999-RELATED"/>
    <property type="match status" value="1"/>
</dbReference>
<dbReference type="InterPro" id="IPR051533">
    <property type="entry name" value="WaaL-like"/>
</dbReference>
<evidence type="ECO:0000259" key="6">
    <source>
        <dbReference type="Pfam" id="PF04932"/>
    </source>
</evidence>
<keyword evidence="3 5" id="KW-1133">Transmembrane helix</keyword>
<feature type="transmembrane region" description="Helical" evidence="5">
    <location>
        <begin position="152"/>
        <end position="172"/>
    </location>
</feature>
<dbReference type="STRING" id="44575.SAMN05216419_101836"/>
<dbReference type="AlphaFoldDB" id="A0A1N6FTI3"/>
<organism evidence="7 8">
    <name type="scientific">Nitrosomonas cryotolerans ATCC 49181</name>
    <dbReference type="NCBI Taxonomy" id="1131553"/>
    <lineage>
        <taxon>Bacteria</taxon>
        <taxon>Pseudomonadati</taxon>
        <taxon>Pseudomonadota</taxon>
        <taxon>Betaproteobacteria</taxon>
        <taxon>Nitrosomonadales</taxon>
        <taxon>Nitrosomonadaceae</taxon>
        <taxon>Nitrosomonas</taxon>
    </lineage>
</organism>
<evidence type="ECO:0000256" key="4">
    <source>
        <dbReference type="ARBA" id="ARBA00023136"/>
    </source>
</evidence>
<feature type="transmembrane region" description="Helical" evidence="5">
    <location>
        <begin position="227"/>
        <end position="248"/>
    </location>
</feature>
<feature type="transmembrane region" description="Helical" evidence="5">
    <location>
        <begin position="203"/>
        <end position="220"/>
    </location>
</feature>
<feature type="transmembrane region" description="Helical" evidence="5">
    <location>
        <begin position="119"/>
        <end position="140"/>
    </location>
</feature>
<dbReference type="GO" id="GO:0016874">
    <property type="term" value="F:ligase activity"/>
    <property type="evidence" value="ECO:0007669"/>
    <property type="project" value="UniProtKB-KW"/>
</dbReference>
<keyword evidence="7" id="KW-0436">Ligase</keyword>
<feature type="domain" description="O-antigen ligase-related" evidence="6">
    <location>
        <begin position="188"/>
        <end position="345"/>
    </location>
</feature>
<keyword evidence="4 5" id="KW-0472">Membrane</keyword>
<dbReference type="InterPro" id="IPR007016">
    <property type="entry name" value="O-antigen_ligase-rel_domated"/>
</dbReference>
<feature type="transmembrane region" description="Helical" evidence="5">
    <location>
        <begin position="41"/>
        <end position="60"/>
    </location>
</feature>
<evidence type="ECO:0000256" key="5">
    <source>
        <dbReference type="SAM" id="Phobius"/>
    </source>
</evidence>
<evidence type="ECO:0000256" key="3">
    <source>
        <dbReference type="ARBA" id="ARBA00022989"/>
    </source>
</evidence>
<feature type="transmembrane region" description="Helical" evidence="5">
    <location>
        <begin position="181"/>
        <end position="197"/>
    </location>
</feature>